<organism evidence="1">
    <name type="scientific">bioreactor metagenome</name>
    <dbReference type="NCBI Taxonomy" id="1076179"/>
    <lineage>
        <taxon>unclassified sequences</taxon>
        <taxon>metagenomes</taxon>
        <taxon>ecological metagenomes</taxon>
    </lineage>
</organism>
<reference evidence="1" key="1">
    <citation type="submission" date="2019-08" db="EMBL/GenBank/DDBJ databases">
        <authorList>
            <person name="Kucharzyk K."/>
            <person name="Murdoch R.W."/>
            <person name="Higgins S."/>
            <person name="Loffler F."/>
        </authorList>
    </citation>
    <scope>NUCLEOTIDE SEQUENCE</scope>
</reference>
<dbReference type="AlphaFoldDB" id="A0A645CUP2"/>
<name>A0A645CUP2_9ZZZZ</name>
<evidence type="ECO:0000313" key="1">
    <source>
        <dbReference type="EMBL" id="MPM80860.1"/>
    </source>
</evidence>
<proteinExistence type="predicted"/>
<protein>
    <submittedName>
        <fullName evidence="1">Uncharacterized protein</fullName>
    </submittedName>
</protein>
<sequence>MRAAFPSMDIIGKRQNQFVITVIILHGNFSNRVTIFTGNIDYFRVQRLKCTLLVNILHKATNTTLITKVSFIWFFTAKIAQHDTNTGI</sequence>
<gene>
    <name evidence="1" type="ORF">SDC9_127911</name>
</gene>
<accession>A0A645CUP2</accession>
<comment type="caution">
    <text evidence="1">The sequence shown here is derived from an EMBL/GenBank/DDBJ whole genome shotgun (WGS) entry which is preliminary data.</text>
</comment>
<dbReference type="EMBL" id="VSSQ01030355">
    <property type="protein sequence ID" value="MPM80860.1"/>
    <property type="molecule type" value="Genomic_DNA"/>
</dbReference>